<dbReference type="Proteomes" id="UP000823749">
    <property type="component" value="Chromosome 1"/>
</dbReference>
<dbReference type="InterPro" id="IPR044656">
    <property type="entry name" value="HSP14.7/HSP23.5/HSP23.6-like"/>
</dbReference>
<evidence type="ECO:0000313" key="5">
    <source>
        <dbReference type="EMBL" id="KAG5564949.1"/>
    </source>
</evidence>
<keyword evidence="6" id="KW-1185">Reference proteome</keyword>
<reference evidence="5" key="1">
    <citation type="submission" date="2020-08" db="EMBL/GenBank/DDBJ databases">
        <title>Plant Genome Project.</title>
        <authorList>
            <person name="Zhang R.-G."/>
        </authorList>
    </citation>
    <scope>NUCLEOTIDE SEQUENCE</scope>
    <source>
        <strain evidence="5">WSP0</strain>
        <tissue evidence="5">Leaf</tissue>
    </source>
</reference>
<sequence length="249" mass="26854">MASSIALRRAAAAAFGRIPLKSTSAVFAPSAYTRSFATNTDNRTSSPTDDDVPKYPGTDLPLMPTLSVKLLSLLAKTRSRLNPTSSSTASSSDDADDIPGRIGSTYCVSFSIFKKKLLWGFSVVIQVDQKFKTLFKVENPFQTDGPLKQVETDRVRDGTLVRMTMPGVGPDGLKVWVVDNTVFYSGGGEIELPGEDSGRSYGGSIEFDPKFNRAAGVKANIANGVLRLLVPYAKGGEKKKDGYERVVNL</sequence>
<comment type="caution">
    <text evidence="5">The sequence shown here is derived from an EMBL/GenBank/DDBJ whole genome shotgun (WGS) entry which is preliminary data.</text>
</comment>
<evidence type="ECO:0000256" key="2">
    <source>
        <dbReference type="RuleBase" id="RU003616"/>
    </source>
</evidence>
<dbReference type="PANTHER" id="PTHR46991:SF4">
    <property type="entry name" value="14.7 KDA HEAT SHOCK PROTEIN-LIKE"/>
    <property type="match status" value="1"/>
</dbReference>
<organism evidence="5 6">
    <name type="scientific">Rhododendron griersonianum</name>
    <dbReference type="NCBI Taxonomy" id="479676"/>
    <lineage>
        <taxon>Eukaryota</taxon>
        <taxon>Viridiplantae</taxon>
        <taxon>Streptophyta</taxon>
        <taxon>Embryophyta</taxon>
        <taxon>Tracheophyta</taxon>
        <taxon>Spermatophyta</taxon>
        <taxon>Magnoliopsida</taxon>
        <taxon>eudicotyledons</taxon>
        <taxon>Gunneridae</taxon>
        <taxon>Pentapetalae</taxon>
        <taxon>asterids</taxon>
        <taxon>Ericales</taxon>
        <taxon>Ericaceae</taxon>
        <taxon>Ericoideae</taxon>
        <taxon>Rhodoreae</taxon>
        <taxon>Rhododendron</taxon>
    </lineage>
</organism>
<comment type="similarity">
    <text evidence="1 2">Belongs to the small heat shock protein (HSP20) family.</text>
</comment>
<evidence type="ECO:0000313" key="6">
    <source>
        <dbReference type="Proteomes" id="UP000823749"/>
    </source>
</evidence>
<dbReference type="InterPro" id="IPR002068">
    <property type="entry name" value="A-crystallin/Hsp20_dom"/>
</dbReference>
<protein>
    <recommendedName>
        <fullName evidence="4">SHSP domain-containing protein</fullName>
    </recommendedName>
</protein>
<evidence type="ECO:0000256" key="3">
    <source>
        <dbReference type="SAM" id="MobiDB-lite"/>
    </source>
</evidence>
<evidence type="ECO:0000256" key="1">
    <source>
        <dbReference type="PROSITE-ProRule" id="PRU00285"/>
    </source>
</evidence>
<dbReference type="PROSITE" id="PS01031">
    <property type="entry name" value="SHSP"/>
    <property type="match status" value="1"/>
</dbReference>
<dbReference type="EMBL" id="JACTNZ010000001">
    <property type="protein sequence ID" value="KAG5564949.1"/>
    <property type="molecule type" value="Genomic_DNA"/>
</dbReference>
<evidence type="ECO:0000259" key="4">
    <source>
        <dbReference type="PROSITE" id="PS01031"/>
    </source>
</evidence>
<feature type="region of interest" description="Disordered" evidence="3">
    <location>
        <begin position="38"/>
        <end position="57"/>
    </location>
</feature>
<dbReference type="Pfam" id="PF00011">
    <property type="entry name" value="HSP20"/>
    <property type="match status" value="1"/>
</dbReference>
<dbReference type="AlphaFoldDB" id="A0AAV6LJR6"/>
<dbReference type="InterPro" id="IPR008978">
    <property type="entry name" value="HSP20-like_chaperone"/>
</dbReference>
<dbReference type="Gene3D" id="2.60.40.790">
    <property type="match status" value="1"/>
</dbReference>
<gene>
    <name evidence="5" type="ORF">RHGRI_000976</name>
</gene>
<name>A0AAV6LJR6_9ERIC</name>
<dbReference type="PANTHER" id="PTHR46991">
    <property type="entry name" value="23.5 KDA HEAT SHOCK PROTEIN, MITOCHONDRIAL"/>
    <property type="match status" value="1"/>
</dbReference>
<feature type="compositionally biased region" description="Polar residues" evidence="3">
    <location>
        <begin position="38"/>
        <end position="47"/>
    </location>
</feature>
<proteinExistence type="inferred from homology"/>
<accession>A0AAV6LJR6</accession>
<dbReference type="SUPFAM" id="SSF49764">
    <property type="entry name" value="HSP20-like chaperones"/>
    <property type="match status" value="1"/>
</dbReference>
<feature type="domain" description="SHSP" evidence="4">
    <location>
        <begin position="141"/>
        <end position="249"/>
    </location>
</feature>
<dbReference type="CDD" id="cd06464">
    <property type="entry name" value="ACD_sHsps-like"/>
    <property type="match status" value="1"/>
</dbReference>